<dbReference type="SUPFAM" id="SSF55729">
    <property type="entry name" value="Acyl-CoA N-acyltransferases (Nat)"/>
    <property type="match status" value="2"/>
</dbReference>
<dbReference type="InterPro" id="IPR019467">
    <property type="entry name" value="Hat1_N"/>
</dbReference>
<protein>
    <recommendedName>
        <fullName evidence="4 9">Histone acetyltransferase type B catalytic subunit</fullName>
        <ecNumber evidence="3 9">2.3.1.48</ecNumber>
    </recommendedName>
</protein>
<evidence type="ECO:0000256" key="2">
    <source>
        <dbReference type="ARBA" id="ARBA00010543"/>
    </source>
</evidence>
<dbReference type="EMBL" id="JBBJBU010000001">
    <property type="protein sequence ID" value="KAK7207028.1"/>
    <property type="molecule type" value="Genomic_DNA"/>
</dbReference>
<evidence type="ECO:0000313" key="12">
    <source>
        <dbReference type="EMBL" id="KAK7207028.1"/>
    </source>
</evidence>
<dbReference type="Gene3D" id="3.40.630.30">
    <property type="match status" value="1"/>
</dbReference>
<dbReference type="Pfam" id="PF21184">
    <property type="entry name" value="HAT1_C_fung"/>
    <property type="match status" value="1"/>
</dbReference>
<comment type="subcellular location">
    <subcellularLocation>
        <location evidence="9">Cytoplasm</location>
    </subcellularLocation>
    <subcellularLocation>
        <location evidence="1 9">Nucleus</location>
    </subcellularLocation>
</comment>
<feature type="region of interest" description="Disordered" evidence="10">
    <location>
        <begin position="462"/>
        <end position="507"/>
    </location>
</feature>
<feature type="domain" description="Histone acetyl transferase HAT1 N-terminal" evidence="11">
    <location>
        <begin position="130"/>
        <end position="214"/>
    </location>
</feature>
<evidence type="ECO:0000313" key="13">
    <source>
        <dbReference type="Proteomes" id="UP001498771"/>
    </source>
</evidence>
<evidence type="ECO:0000256" key="1">
    <source>
        <dbReference type="ARBA" id="ARBA00004123"/>
    </source>
</evidence>
<evidence type="ECO:0000256" key="4">
    <source>
        <dbReference type="ARBA" id="ARBA00021268"/>
    </source>
</evidence>
<dbReference type="PIRSF" id="PIRSF038084">
    <property type="entry name" value="HAT-B_cat"/>
    <property type="match status" value="1"/>
</dbReference>
<dbReference type="RefSeq" id="XP_064770061.1">
    <property type="nucleotide sequence ID" value="XM_064911272.1"/>
</dbReference>
<feature type="compositionally biased region" description="Basic and acidic residues" evidence="10">
    <location>
        <begin position="462"/>
        <end position="475"/>
    </location>
</feature>
<evidence type="ECO:0000256" key="3">
    <source>
        <dbReference type="ARBA" id="ARBA00013184"/>
    </source>
</evidence>
<comment type="caution">
    <text evidence="12">The sequence shown here is derived from an EMBL/GenBank/DDBJ whole genome shotgun (WGS) entry which is preliminary data.</text>
</comment>
<dbReference type="Gene3D" id="1.10.10.390">
    <property type="match status" value="1"/>
</dbReference>
<dbReference type="InterPro" id="IPR016181">
    <property type="entry name" value="Acyl_CoA_acyltransferase"/>
</dbReference>
<keyword evidence="7 9" id="KW-0012">Acyltransferase</keyword>
<evidence type="ECO:0000256" key="10">
    <source>
        <dbReference type="SAM" id="MobiDB-lite"/>
    </source>
</evidence>
<proteinExistence type="inferred from homology"/>
<dbReference type="PANTHER" id="PTHR12046">
    <property type="entry name" value="HISTONE ACETYLTRANSFERASE TYPE B CATALYTIC SUBUNIT"/>
    <property type="match status" value="1"/>
</dbReference>
<sequence length="507" mass="58351">MTSITLPEVWTADSNKALSVSLVNPDGTVLGKEFHPKFTYPIFGDAEAIYGYKDLSIQLKFGATDLAPFLNVSYSEKLDNAEALASVIEEVQKNLNAQEENWEDAEEEVAQEDGDKENEQDEKDDNGDDDEKPKNGDDPATVIKKFLPDDIFTSESDWLSHLSSSATEFTPPGTLLTSYPTDDSTFEVWKCPISDPLQQKINARMQIFVLFFVEAGSYIDASDDRWRIYTLYSKSSDGVYKFAGFTTVYSYLYYKDAKSYDSSNPVPDKDSQDFFNLQHRKRISQFLILPPFQGHHHGAHLYNALMDEFYADPLVKEVTVEDPNVAFDDLRDRCDIERLDRLGIFNDESFTDAPVSPEWIKFAREQSKIMPRQFERLVEMALLRRLKKSNARQYKAYRLQVKQRLYKHNREALKDLDRFERVDKLDETYRGVEEDYYRILQVLPAPEYVEPKITFRQYEEAHGRSGVIEKSKKEASSSGKGKGKKRAQLLEVPEESAADGTKRVRFE</sequence>
<organism evidence="12 13">
    <name type="scientific">Myxozyma melibiosi</name>
    <dbReference type="NCBI Taxonomy" id="54550"/>
    <lineage>
        <taxon>Eukaryota</taxon>
        <taxon>Fungi</taxon>
        <taxon>Dikarya</taxon>
        <taxon>Ascomycota</taxon>
        <taxon>Saccharomycotina</taxon>
        <taxon>Lipomycetes</taxon>
        <taxon>Lipomycetales</taxon>
        <taxon>Lipomycetaceae</taxon>
        <taxon>Myxozyma</taxon>
    </lineage>
</organism>
<dbReference type="GeneID" id="90036784"/>
<name>A0ABR1FCX6_9ASCO</name>
<feature type="domain" description="Histone acetyl transferase HAT1 N-terminal" evidence="11">
    <location>
        <begin position="10"/>
        <end position="105"/>
    </location>
</feature>
<dbReference type="Gene3D" id="3.90.360.10">
    <property type="entry name" value="Histone acetyl transferase 1 (HAT1), N-terminal domain"/>
    <property type="match status" value="1"/>
</dbReference>
<reference evidence="12 13" key="1">
    <citation type="submission" date="2024-03" db="EMBL/GenBank/DDBJ databases">
        <title>Genome-scale model development and genomic sequencing of the oleaginous clade Lipomyces.</title>
        <authorList>
            <consortium name="Lawrence Berkeley National Laboratory"/>
            <person name="Czajka J.J."/>
            <person name="Han Y."/>
            <person name="Kim J."/>
            <person name="Mondo S.J."/>
            <person name="Hofstad B.A."/>
            <person name="Robles A."/>
            <person name="Haridas S."/>
            <person name="Riley R."/>
            <person name="LaButti K."/>
            <person name="Pangilinan J."/>
            <person name="Andreopoulos W."/>
            <person name="Lipzen A."/>
            <person name="Yan J."/>
            <person name="Wang M."/>
            <person name="Ng V."/>
            <person name="Grigoriev I.V."/>
            <person name="Spatafora J.W."/>
            <person name="Magnuson J.K."/>
            <person name="Baker S.E."/>
            <person name="Pomraning K.R."/>
        </authorList>
    </citation>
    <scope>NUCLEOTIDE SEQUENCE [LARGE SCALE GENOMIC DNA]</scope>
    <source>
        <strain evidence="12 13">Phaff 52-87</strain>
    </source>
</reference>
<evidence type="ECO:0000256" key="9">
    <source>
        <dbReference type="PIRNR" id="PIRNR038084"/>
    </source>
</evidence>
<comment type="similarity">
    <text evidence="2 9">Belongs to the HAT1 family.</text>
</comment>
<dbReference type="EC" id="2.3.1.48" evidence="3 9"/>
<dbReference type="InterPro" id="IPR013523">
    <property type="entry name" value="Hist_AcTrfase_HAT1_C"/>
</dbReference>
<feature type="compositionally biased region" description="Acidic residues" evidence="10">
    <location>
        <begin position="100"/>
        <end position="130"/>
    </location>
</feature>
<feature type="region of interest" description="Disordered" evidence="10">
    <location>
        <begin position="99"/>
        <end position="142"/>
    </location>
</feature>
<evidence type="ECO:0000259" key="11">
    <source>
        <dbReference type="Pfam" id="PF10394"/>
    </source>
</evidence>
<dbReference type="InterPro" id="IPR017380">
    <property type="entry name" value="Hist_AcTrfase_B-typ_cat-su"/>
</dbReference>
<comment type="function">
    <text evidence="9">Catalytic component of the histone acetylase B (HAT-B) complex. Has intrinsic substrate specificity that modifies lysine in recognition sequence GXGKXG. Involved in DNA double-strand break repair.</text>
</comment>
<comment type="subunit">
    <text evidence="9">Component of the HAT-B complex composed of at least HAT1 and HAT2. The HAT-B complex binds to histone H4 tail.</text>
</comment>
<gene>
    <name evidence="12" type="ORF">BZA70DRAFT_270233</name>
</gene>
<dbReference type="InterPro" id="IPR037113">
    <property type="entry name" value="Hat1_N_sf"/>
</dbReference>
<dbReference type="Pfam" id="PF10394">
    <property type="entry name" value="Hat1_N"/>
    <property type="match status" value="2"/>
</dbReference>
<accession>A0ABR1FCX6</accession>
<keyword evidence="9" id="KW-0963">Cytoplasm</keyword>
<dbReference type="Proteomes" id="UP001498771">
    <property type="component" value="Unassembled WGS sequence"/>
</dbReference>
<evidence type="ECO:0000256" key="5">
    <source>
        <dbReference type="ARBA" id="ARBA00022679"/>
    </source>
</evidence>
<evidence type="ECO:0000256" key="8">
    <source>
        <dbReference type="ARBA" id="ARBA00048017"/>
    </source>
</evidence>
<evidence type="ECO:0000256" key="7">
    <source>
        <dbReference type="ARBA" id="ARBA00023315"/>
    </source>
</evidence>
<evidence type="ECO:0000256" key="6">
    <source>
        <dbReference type="ARBA" id="ARBA00023242"/>
    </source>
</evidence>
<keyword evidence="5 9" id="KW-0808">Transferase</keyword>
<keyword evidence="13" id="KW-1185">Reference proteome</keyword>
<keyword evidence="6 9" id="KW-0539">Nucleus</keyword>
<comment type="catalytic activity">
    <reaction evidence="8 9">
        <text>L-lysyl-[protein] + acetyl-CoA = N(6)-acetyl-L-lysyl-[protein] + CoA + H(+)</text>
        <dbReference type="Rhea" id="RHEA:45948"/>
        <dbReference type="Rhea" id="RHEA-COMP:9752"/>
        <dbReference type="Rhea" id="RHEA-COMP:10731"/>
        <dbReference type="ChEBI" id="CHEBI:15378"/>
        <dbReference type="ChEBI" id="CHEBI:29969"/>
        <dbReference type="ChEBI" id="CHEBI:57287"/>
        <dbReference type="ChEBI" id="CHEBI:57288"/>
        <dbReference type="ChEBI" id="CHEBI:61930"/>
        <dbReference type="EC" id="2.3.1.48"/>
    </reaction>
</comment>